<protein>
    <submittedName>
        <fullName evidence="1">Uncharacterized protein</fullName>
    </submittedName>
</protein>
<sequence>MRSRYVFSTKGVELSLVPLPISRVVIQHDMEPHPLDINDDAIDSRWKPVRGAAQDPRVARLVAAAFPIVPDLRAVFRKVPQDESGSRVKGYGAVPLGDAGMWGQNDVAFGRGSDDEGAFLFGGVVEAQLESELAPGSAGQARY</sequence>
<evidence type="ECO:0000313" key="2">
    <source>
        <dbReference type="Proteomes" id="UP000054053"/>
    </source>
</evidence>
<dbReference type="Proteomes" id="UP000054053">
    <property type="component" value="Unassembled WGS sequence"/>
</dbReference>
<proteinExistence type="predicted"/>
<reference evidence="2" key="1">
    <citation type="journal article" date="2016" name="Genome Announc.">
        <title>Genome sequence of Ustilaginoidea virens IPU010, a rice pathogenic fungus causing false smut.</title>
        <authorList>
            <person name="Kumagai T."/>
            <person name="Ishii T."/>
            <person name="Terai G."/>
            <person name="Umemura M."/>
            <person name="Machida M."/>
            <person name="Asai K."/>
        </authorList>
    </citation>
    <scope>NUCLEOTIDE SEQUENCE [LARGE SCALE GENOMIC DNA]</scope>
    <source>
        <strain evidence="2">IPU010</strain>
    </source>
</reference>
<comment type="caution">
    <text evidence="1">The sequence shown here is derived from an EMBL/GenBank/DDBJ whole genome shotgun (WGS) entry which is preliminary data.</text>
</comment>
<organism evidence="1 2">
    <name type="scientific">Ustilaginoidea virens</name>
    <name type="common">Rice false smut fungus</name>
    <name type="synonym">Villosiclava virens</name>
    <dbReference type="NCBI Taxonomy" id="1159556"/>
    <lineage>
        <taxon>Eukaryota</taxon>
        <taxon>Fungi</taxon>
        <taxon>Dikarya</taxon>
        <taxon>Ascomycota</taxon>
        <taxon>Pezizomycotina</taxon>
        <taxon>Sordariomycetes</taxon>
        <taxon>Hypocreomycetidae</taxon>
        <taxon>Hypocreales</taxon>
        <taxon>Clavicipitaceae</taxon>
        <taxon>Ustilaginoidea</taxon>
    </lineage>
</organism>
<accession>A0A1B5L9T2</accession>
<gene>
    <name evidence="1" type="ORF">UVI_02061770</name>
</gene>
<dbReference type="AlphaFoldDB" id="A0A1B5L9T2"/>
<dbReference type="EMBL" id="BBTG02000072">
    <property type="protein sequence ID" value="GAO19547.1"/>
    <property type="molecule type" value="Genomic_DNA"/>
</dbReference>
<name>A0A1B5L9T2_USTVR</name>
<evidence type="ECO:0000313" key="1">
    <source>
        <dbReference type="EMBL" id="GAO19547.1"/>
    </source>
</evidence>